<dbReference type="GO" id="GO:0043546">
    <property type="term" value="F:molybdopterin cofactor binding"/>
    <property type="evidence" value="ECO:0007669"/>
    <property type="project" value="InterPro"/>
</dbReference>
<accession>A0A7J2TLE3</accession>
<dbReference type="SUPFAM" id="SSF50692">
    <property type="entry name" value="ADC-like"/>
    <property type="match status" value="1"/>
</dbReference>
<dbReference type="InterPro" id="IPR009010">
    <property type="entry name" value="Asp_de-COase-like_dom_sf"/>
</dbReference>
<protein>
    <recommendedName>
        <fullName evidence="1">Molybdopterin dinucleotide-binding domain-containing protein</fullName>
    </recommendedName>
</protein>
<sequence length="114" mass="13062">MFRLTKLLKFEAFIVVARHSEQEKAVIYLNPEFAKKTGIKEGDVVSVTKDERKVNFRVKILDTAPENGGLIPNSIFASYLTDFENFKSFKAYLEIAEGEESKAEDIIKIIMDRK</sequence>
<dbReference type="EMBL" id="DSLA01000107">
    <property type="protein sequence ID" value="HEH35852.1"/>
    <property type="molecule type" value="Genomic_DNA"/>
</dbReference>
<comment type="caution">
    <text evidence="2">The sequence shown here is derived from an EMBL/GenBank/DDBJ whole genome shotgun (WGS) entry which is preliminary data.</text>
</comment>
<evidence type="ECO:0000259" key="1">
    <source>
        <dbReference type="Pfam" id="PF01568"/>
    </source>
</evidence>
<dbReference type="InterPro" id="IPR006657">
    <property type="entry name" value="MoPterin_dinucl-bd_dom"/>
</dbReference>
<reference evidence="2" key="1">
    <citation type="journal article" date="2020" name="mSystems">
        <title>Genome- and Community-Level Interaction Insights into Carbon Utilization and Element Cycling Functions of Hydrothermarchaeota in Hydrothermal Sediment.</title>
        <authorList>
            <person name="Zhou Z."/>
            <person name="Liu Y."/>
            <person name="Xu W."/>
            <person name="Pan J."/>
            <person name="Luo Z.H."/>
            <person name="Li M."/>
        </authorList>
    </citation>
    <scope>NUCLEOTIDE SEQUENCE [LARGE SCALE GENOMIC DNA]</scope>
    <source>
        <strain evidence="2">SpSt-26</strain>
    </source>
</reference>
<dbReference type="AlphaFoldDB" id="A0A7J2TLE3"/>
<feature type="domain" description="Molybdopterin dinucleotide-binding" evidence="1">
    <location>
        <begin position="20"/>
        <end position="66"/>
    </location>
</feature>
<dbReference type="Gene3D" id="2.40.40.20">
    <property type="match status" value="1"/>
</dbReference>
<dbReference type="GO" id="GO:0016491">
    <property type="term" value="F:oxidoreductase activity"/>
    <property type="evidence" value="ECO:0007669"/>
    <property type="project" value="InterPro"/>
</dbReference>
<gene>
    <name evidence="2" type="ORF">ENP88_06920</name>
</gene>
<name>A0A7J2TLE3_ARCFL</name>
<organism evidence="2">
    <name type="scientific">Archaeoglobus fulgidus</name>
    <dbReference type="NCBI Taxonomy" id="2234"/>
    <lineage>
        <taxon>Archaea</taxon>
        <taxon>Methanobacteriati</taxon>
        <taxon>Methanobacteriota</taxon>
        <taxon>Archaeoglobi</taxon>
        <taxon>Archaeoglobales</taxon>
        <taxon>Archaeoglobaceae</taxon>
        <taxon>Archaeoglobus</taxon>
    </lineage>
</organism>
<proteinExistence type="predicted"/>
<evidence type="ECO:0000313" key="2">
    <source>
        <dbReference type="EMBL" id="HEH35852.1"/>
    </source>
</evidence>
<dbReference type="Pfam" id="PF01568">
    <property type="entry name" value="Molydop_binding"/>
    <property type="match status" value="1"/>
</dbReference>